<dbReference type="InterPro" id="IPR036821">
    <property type="entry name" value="Peptide_deformylase_sf"/>
</dbReference>
<dbReference type="EMBL" id="VSSQ01000017">
    <property type="protein sequence ID" value="MPL62145.1"/>
    <property type="molecule type" value="Genomic_DNA"/>
</dbReference>
<dbReference type="PIRSF" id="PIRSF004749">
    <property type="entry name" value="Pep_def"/>
    <property type="match status" value="1"/>
</dbReference>
<accession>A0A644T5D1</accession>
<dbReference type="PANTHER" id="PTHR10458">
    <property type="entry name" value="PEPTIDE DEFORMYLASE"/>
    <property type="match status" value="1"/>
</dbReference>
<protein>
    <submittedName>
        <fullName evidence="2">Peptide deformylase 2</fullName>
        <ecNumber evidence="2">3.5.1.88</ecNumber>
    </submittedName>
</protein>
<dbReference type="GO" id="GO:0042586">
    <property type="term" value="F:peptide deformylase activity"/>
    <property type="evidence" value="ECO:0007669"/>
    <property type="project" value="UniProtKB-EC"/>
</dbReference>
<dbReference type="NCBIfam" id="TIGR00079">
    <property type="entry name" value="pept_deformyl"/>
    <property type="match status" value="1"/>
</dbReference>
<sequence length="191" mass="21925">MVKIVQIDWKKEEKTGELDEKSVLRQEAKEVLKKEFGTEELKKIIEDMQEAMKREDDGVAIAAPQIGIAKRIFCIKESAYEMEKKEFKWKPLVFINPKIKKASKKVVEADEGCLSVRPLYGTTIRHTNITLEAQDINGVKFTFGASGLIAHIFQHECDHLEGILFIDHADNIQKVDLEQIKKELKNEEQSN</sequence>
<dbReference type="AlphaFoldDB" id="A0A644T5D1"/>
<keyword evidence="2" id="KW-0378">Hydrolase</keyword>
<dbReference type="InterPro" id="IPR023635">
    <property type="entry name" value="Peptide_deformylase"/>
</dbReference>
<comment type="caution">
    <text evidence="2">The sequence shown here is derived from an EMBL/GenBank/DDBJ whole genome shotgun (WGS) entry which is preliminary data.</text>
</comment>
<dbReference type="Gene3D" id="3.90.45.10">
    <property type="entry name" value="Peptide deformylase"/>
    <property type="match status" value="1"/>
</dbReference>
<name>A0A644T5D1_9ZZZZ</name>
<dbReference type="CDD" id="cd00487">
    <property type="entry name" value="Pep_deformylase"/>
    <property type="match status" value="1"/>
</dbReference>
<comment type="similarity">
    <text evidence="1">Belongs to the polypeptide deformylase family.</text>
</comment>
<proteinExistence type="inferred from homology"/>
<dbReference type="HAMAP" id="MF_00163">
    <property type="entry name" value="Pep_deformylase"/>
    <property type="match status" value="1"/>
</dbReference>
<evidence type="ECO:0000256" key="1">
    <source>
        <dbReference type="ARBA" id="ARBA00010759"/>
    </source>
</evidence>
<reference evidence="2" key="1">
    <citation type="submission" date="2019-08" db="EMBL/GenBank/DDBJ databases">
        <authorList>
            <person name="Kucharzyk K."/>
            <person name="Murdoch R.W."/>
            <person name="Higgins S."/>
            <person name="Loffler F."/>
        </authorList>
    </citation>
    <scope>NUCLEOTIDE SEQUENCE</scope>
</reference>
<evidence type="ECO:0000313" key="2">
    <source>
        <dbReference type="EMBL" id="MPL62145.1"/>
    </source>
</evidence>
<dbReference type="PRINTS" id="PR01576">
    <property type="entry name" value="PDEFORMYLASE"/>
</dbReference>
<organism evidence="2">
    <name type="scientific">bioreactor metagenome</name>
    <dbReference type="NCBI Taxonomy" id="1076179"/>
    <lineage>
        <taxon>unclassified sequences</taxon>
        <taxon>metagenomes</taxon>
        <taxon>ecological metagenomes</taxon>
    </lineage>
</organism>
<dbReference type="SUPFAM" id="SSF56420">
    <property type="entry name" value="Peptide deformylase"/>
    <property type="match status" value="1"/>
</dbReference>
<gene>
    <name evidence="2" type="primary">def2_1</name>
    <name evidence="2" type="ORF">SDC9_07748</name>
</gene>
<dbReference type="PANTHER" id="PTHR10458:SF22">
    <property type="entry name" value="PEPTIDE DEFORMYLASE"/>
    <property type="match status" value="1"/>
</dbReference>
<dbReference type="Pfam" id="PF01327">
    <property type="entry name" value="Pep_deformylase"/>
    <property type="match status" value="1"/>
</dbReference>
<dbReference type="EC" id="3.5.1.88" evidence="2"/>
<dbReference type="NCBIfam" id="NF001159">
    <property type="entry name" value="PRK00150.1-3"/>
    <property type="match status" value="1"/>
</dbReference>